<feature type="signal peptide" evidence="1">
    <location>
        <begin position="1"/>
        <end position="19"/>
    </location>
</feature>
<name>A0A0T7AN07_PREIN</name>
<evidence type="ECO:0000313" key="3">
    <source>
        <dbReference type="EMBL" id="BAU16742.1"/>
    </source>
</evidence>
<keyword evidence="1" id="KW-0732">Signal</keyword>
<proteinExistence type="predicted"/>
<feature type="chain" id="PRO_5011365880" description="Outer membrane protein beta-barrel domain-containing protein" evidence="1">
    <location>
        <begin position="20"/>
        <end position="707"/>
    </location>
</feature>
<dbReference type="STRING" id="28131.BWX40_08185"/>
<dbReference type="SUPFAM" id="SSF56935">
    <property type="entry name" value="Porins"/>
    <property type="match status" value="1"/>
</dbReference>
<evidence type="ECO:0000313" key="5">
    <source>
        <dbReference type="Proteomes" id="UP000217431"/>
    </source>
</evidence>
<organism evidence="4 5">
    <name type="scientific">Prevotella intermedia</name>
    <dbReference type="NCBI Taxonomy" id="28131"/>
    <lineage>
        <taxon>Bacteria</taxon>
        <taxon>Pseudomonadati</taxon>
        <taxon>Bacteroidota</taxon>
        <taxon>Bacteroidia</taxon>
        <taxon>Bacteroidales</taxon>
        <taxon>Prevotellaceae</taxon>
        <taxon>Prevotella</taxon>
    </lineage>
</organism>
<dbReference type="Proteomes" id="UP000217431">
    <property type="component" value="Chromosome I"/>
</dbReference>
<dbReference type="EMBL" id="AP014597">
    <property type="protein sequence ID" value="BAU18352.1"/>
    <property type="molecule type" value="Genomic_DNA"/>
</dbReference>
<evidence type="ECO:0000259" key="2">
    <source>
        <dbReference type="Pfam" id="PF14905"/>
    </source>
</evidence>
<dbReference type="EMBL" id="AP014597">
    <property type="protein sequence ID" value="BAU16742.1"/>
    <property type="molecule type" value="Genomic_DNA"/>
</dbReference>
<gene>
    <name evidence="3" type="ORF">PIOMA14_I_0233</name>
    <name evidence="4" type="ORF">PIOMA14_I_1844</name>
</gene>
<feature type="domain" description="Outer membrane protein beta-barrel" evidence="2">
    <location>
        <begin position="305"/>
        <end position="685"/>
    </location>
</feature>
<sequence>MKKYLISLLVMQVTLYCMAQNVTKDSTSAEKTNKFDSTQVLKEVVVKAYRPVSRVTREGFTYSVKGTPLALSGSLTDVLEQMPMVKKGLGGFEVVGKGTAVFYLNGRRMYDISELNSIAAKDVKNVEVITSPGAQYDSSISSIIKITTTSNDLEGLTVDARSTWYQNRHSSWIGQLDMRYSTKRWTIYDNIKYQTDNNLTWKNLTQTVYADSLWHEVSAESEYRKQRKLSNIFGIDYQFSEGNFIGGRYSLTYGFRNSMFLESTNDIMANGSHYDFLMTTGEERDHKRPQHLFNIYYSGKLSGYILNADVDYLTNSVVKDNVYTETSEANANRMVDALSNVRNRMLSLRTSIGHKLFGGDATIGMEYRDTKRNDDYTNSGEYIPTSISLLKETLYAPFVDYSVLTKTGLFGLGVRMESTKFRYYANGEYVPEQSLSMTRLFPKLSWGIRFGALQAQLKYSTGINRPTYRQLSSNILYGSLYTYQTGNPLLRPEYIHELTLQGLWRFIQFQATYSDTRNAIINWATQLESQPAVSVMSYKNLPSVRQIRLAMVFSRTFGTWSPQLTLAMNKQYLHLDTQLRTVSLHDPIWVVKFSNSLKVSPTFTMFLTANYQSTGDYRNVHLTHHVWSVNFNATKRFCHDRFSVQLKVGDIFNTQKDGNKIHSDRMIMNLLNTYDFRAISLTLRYQLHQKDYKHHQHGNVDEELRRL</sequence>
<reference evidence="4 5" key="1">
    <citation type="journal article" date="2016" name="DNA Res.">
        <title>The complete genome sequencing of Prevotella intermedia strain OMA14 and a subsequent fine-scale, intra-species genomic comparison reveal an unusual amplification of conjugative and mobile transposons and identify a novel Prevotella-lineage-specific repeat.</title>
        <authorList>
            <person name="Naito M."/>
            <person name="Ogura Y."/>
            <person name="Itoh T."/>
            <person name="Shoji M."/>
            <person name="Okamoto M."/>
            <person name="Hayashi T."/>
            <person name="Nakayama K."/>
        </authorList>
    </citation>
    <scope>NUCLEOTIDE SEQUENCE [LARGE SCALE GENOMIC DNA]</scope>
    <source>
        <strain evidence="4 5">OMA14</strain>
    </source>
</reference>
<accession>A0A0T7AN07</accession>
<evidence type="ECO:0000256" key="1">
    <source>
        <dbReference type="SAM" id="SignalP"/>
    </source>
</evidence>
<dbReference type="Pfam" id="PF14905">
    <property type="entry name" value="OMP_b-brl_3"/>
    <property type="match status" value="1"/>
</dbReference>
<dbReference type="RefSeq" id="WP_232510366.1">
    <property type="nucleotide sequence ID" value="NZ_AP014597.1"/>
</dbReference>
<evidence type="ECO:0000313" key="4">
    <source>
        <dbReference type="EMBL" id="BAU18352.1"/>
    </source>
</evidence>
<dbReference type="AlphaFoldDB" id="A0A0T7AN07"/>
<dbReference type="InterPro" id="IPR041700">
    <property type="entry name" value="OMP_b-brl_3"/>
</dbReference>
<protein>
    <recommendedName>
        <fullName evidence="2">Outer membrane protein beta-barrel domain-containing protein</fullName>
    </recommendedName>
</protein>